<dbReference type="EMBL" id="BDGU01000112">
    <property type="protein sequence ID" value="GAW02728.1"/>
    <property type="molecule type" value="Genomic_DNA"/>
</dbReference>
<organism evidence="1 2">
    <name type="scientific">Lentinula edodes</name>
    <name type="common">Shiitake mushroom</name>
    <name type="synonym">Lentinus edodes</name>
    <dbReference type="NCBI Taxonomy" id="5353"/>
    <lineage>
        <taxon>Eukaryota</taxon>
        <taxon>Fungi</taxon>
        <taxon>Dikarya</taxon>
        <taxon>Basidiomycota</taxon>
        <taxon>Agaricomycotina</taxon>
        <taxon>Agaricomycetes</taxon>
        <taxon>Agaricomycetidae</taxon>
        <taxon>Agaricales</taxon>
        <taxon>Marasmiineae</taxon>
        <taxon>Omphalotaceae</taxon>
        <taxon>Lentinula</taxon>
    </lineage>
</organism>
<accession>A0A1Q3E679</accession>
<gene>
    <name evidence="1" type="ORF">LENED_004396</name>
</gene>
<proteinExistence type="predicted"/>
<evidence type="ECO:0000313" key="2">
    <source>
        <dbReference type="Proteomes" id="UP000188533"/>
    </source>
</evidence>
<reference evidence="1 2" key="2">
    <citation type="submission" date="2017-02" db="EMBL/GenBank/DDBJ databases">
        <title>A genome survey and senescence transcriptome analysis in Lentinula edodes.</title>
        <authorList>
            <person name="Sakamoto Y."/>
            <person name="Nakade K."/>
            <person name="Sato S."/>
            <person name="Yoshida Y."/>
            <person name="Miyazaki K."/>
            <person name="Natsume S."/>
            <person name="Konno N."/>
        </authorList>
    </citation>
    <scope>NUCLEOTIDE SEQUENCE [LARGE SCALE GENOMIC DNA]</scope>
    <source>
        <strain evidence="1 2">NBRC 111202</strain>
    </source>
</reference>
<evidence type="ECO:0000313" key="1">
    <source>
        <dbReference type="EMBL" id="GAW02728.1"/>
    </source>
</evidence>
<protein>
    <submittedName>
        <fullName evidence="1">Uncharacterized protein</fullName>
    </submittedName>
</protein>
<reference evidence="1 2" key="1">
    <citation type="submission" date="2016-08" db="EMBL/GenBank/DDBJ databases">
        <authorList>
            <consortium name="Lentinula edodes genome sequencing consortium"/>
            <person name="Sakamoto Y."/>
            <person name="Nakade K."/>
            <person name="Sato S."/>
            <person name="Yoshida Y."/>
            <person name="Miyazaki K."/>
            <person name="Natsume S."/>
            <person name="Konno N."/>
        </authorList>
    </citation>
    <scope>NUCLEOTIDE SEQUENCE [LARGE SCALE GENOMIC DNA]</scope>
    <source>
        <strain evidence="1 2">NBRC 111202</strain>
    </source>
</reference>
<sequence length="78" mass="8851">MSTSTLMAHPNPSILVVSPDTRKTSVIYLPVSENVVPAPKPSKFDYFDPTGNYHEPEILQERAALERIVHAFSRRRDE</sequence>
<keyword evidence="2" id="KW-1185">Reference proteome</keyword>
<dbReference type="Proteomes" id="UP000188533">
    <property type="component" value="Unassembled WGS sequence"/>
</dbReference>
<name>A0A1Q3E679_LENED</name>
<comment type="caution">
    <text evidence="1">The sequence shown here is derived from an EMBL/GenBank/DDBJ whole genome shotgun (WGS) entry which is preliminary data.</text>
</comment>
<dbReference type="AlphaFoldDB" id="A0A1Q3E679"/>